<evidence type="ECO:0008006" key="8">
    <source>
        <dbReference type="Google" id="ProtNLM"/>
    </source>
</evidence>
<accession>A0A6S7EFA1</accession>
<feature type="compositionally biased region" description="Low complexity" evidence="4">
    <location>
        <begin position="54"/>
        <end position="69"/>
    </location>
</feature>
<dbReference type="InterPro" id="IPR002110">
    <property type="entry name" value="Ankyrin_rpt"/>
</dbReference>
<dbReference type="PANTHER" id="PTHR24198:SF165">
    <property type="entry name" value="ANKYRIN REPEAT-CONTAINING PROTEIN-RELATED"/>
    <property type="match status" value="1"/>
</dbReference>
<dbReference type="AlphaFoldDB" id="A0A6S7EFA1"/>
<proteinExistence type="predicted"/>
<feature type="signal peptide" evidence="5">
    <location>
        <begin position="1"/>
        <end position="39"/>
    </location>
</feature>
<dbReference type="PROSITE" id="PS50297">
    <property type="entry name" value="ANK_REP_REGION"/>
    <property type="match status" value="2"/>
</dbReference>
<feature type="repeat" description="ANK" evidence="3">
    <location>
        <begin position="635"/>
        <end position="663"/>
    </location>
</feature>
<dbReference type="PROSITE" id="PS50088">
    <property type="entry name" value="ANK_REPEAT"/>
    <property type="match status" value="2"/>
</dbReference>
<evidence type="ECO:0000256" key="3">
    <source>
        <dbReference type="PROSITE-ProRule" id="PRU00023"/>
    </source>
</evidence>
<feature type="chain" id="PRO_5029007947" description="Permease" evidence="5">
    <location>
        <begin position="40"/>
        <end position="1093"/>
    </location>
</feature>
<evidence type="ECO:0000313" key="6">
    <source>
        <dbReference type="EMBL" id="CAB3910132.1"/>
    </source>
</evidence>
<protein>
    <recommendedName>
        <fullName evidence="8">Permease</fullName>
    </recommendedName>
</protein>
<keyword evidence="5" id="KW-0732">Signal</keyword>
<dbReference type="SMART" id="SM00248">
    <property type="entry name" value="ANK"/>
    <property type="match status" value="9"/>
</dbReference>
<feature type="repeat" description="ANK" evidence="3">
    <location>
        <begin position="785"/>
        <end position="817"/>
    </location>
</feature>
<keyword evidence="2 3" id="KW-0040">ANK repeat</keyword>
<evidence type="ECO:0000256" key="2">
    <source>
        <dbReference type="ARBA" id="ARBA00023043"/>
    </source>
</evidence>
<keyword evidence="1" id="KW-0677">Repeat</keyword>
<organism evidence="6 7">
    <name type="scientific">Achromobacter ruhlandii</name>
    <dbReference type="NCBI Taxonomy" id="72557"/>
    <lineage>
        <taxon>Bacteria</taxon>
        <taxon>Pseudomonadati</taxon>
        <taxon>Pseudomonadota</taxon>
        <taxon>Betaproteobacteria</taxon>
        <taxon>Burkholderiales</taxon>
        <taxon>Alcaligenaceae</taxon>
        <taxon>Achromobacter</taxon>
    </lineage>
</organism>
<dbReference type="Proteomes" id="UP000494122">
    <property type="component" value="Unassembled WGS sequence"/>
</dbReference>
<feature type="region of interest" description="Disordered" evidence="4">
    <location>
        <begin position="37"/>
        <end position="81"/>
    </location>
</feature>
<reference evidence="6 7" key="1">
    <citation type="submission" date="2020-04" db="EMBL/GenBank/DDBJ databases">
        <authorList>
            <person name="De Canck E."/>
        </authorList>
    </citation>
    <scope>NUCLEOTIDE SEQUENCE [LARGE SCALE GENOMIC DNA]</scope>
    <source>
        <strain evidence="6 7">LMG 3328</strain>
    </source>
</reference>
<sequence>MRLNTRKHARAARPTAGRAAVGAALLAAASVLAAQPAHAGPPVPTTAQSKSRAEAPAAAQAAPADTPVEPLAPPAAEPGANADCDCASPYRDYLAADTPDTRALFSAVEAGDEAAFSAALAKVSRPGDYALEGVPLLHALLMPAGQRGKHVYWDMPADEAARLRQAYRAALPARTRMLASLLATKPALDDITYESRRPSLQLALLYGSPEMLDMLLAAGARPDQRGDENKTPLEFLLNRDFEFAVRMTYLPRLPDRQETTRMVLALLKAGAARPFAYIDEHADDATRQAFKDAQGQPRKAADYLAWGPLVELTEGAEVVRALAATGTRPAYDDGASPLALAAYTGNAGAASALAELGPRTTPDKAYGAAGDLDLWLDAAQAAVVAGHGDIAAPLLRAGMPFNQRGPRTGTDPAVFVRMEAEERPILNLVAAKGDTATLRRLLALGAPVDGDANDQYGDTPLADAVRARQADAARALIAGGANPAAVRQGYDRKSAIERAVEADDAALLRELLAATAPPALQALLADPAHSPLALALRQPGKQGAAMLRQLADAGLDLKTLDADAIRQALDNRDTAMATYLIDAGVPVNPAPAAASDDAFDRKGVPPLLVAVTSEQAAMVDALLARGADPLGLAPDGRSTLYWAIGAGDDAMLERLLRAGARLDDPRLPRAPASYALLNAALASGDMARVARVAQGSRQTPEAACLPPGGEYVLLDKPGYFAQLQAAGYRGAHADCARQEEALPQRLLSALLRDRQLAVARRDTVVDVLRRVKEMGADLDAPQGESGATPLGTAIELGRADLADAMLAAGAKPDAADAQGRSPAWVALASGQPDMLALLARHQARFDGAAAPSGQSFGQTLACQASPDFAAALQAAGVTLKQACPRAPAAGKTAAKAATRLAGHYYLRGVREVGSELLLSADGRFDYLMSYGATDIQASGAWRSDGKQVILDTPPIQPFSAIGKVGADTRAAEGDLLTVRVYYQGRPVKVDVAMSSASADYAGTPKQSEGADGVSAPIAPGELKALAVFVPLPSGARWHSVDVSKSDITARALRIDLELPESAGRTPLHMTLALQADGALVATQGRRELRYEKE</sequence>
<name>A0A6S7EFA1_9BURK</name>
<dbReference type="EMBL" id="CADILE010000016">
    <property type="protein sequence ID" value="CAB3910132.1"/>
    <property type="molecule type" value="Genomic_DNA"/>
</dbReference>
<dbReference type="PANTHER" id="PTHR24198">
    <property type="entry name" value="ANKYRIN REPEAT AND PROTEIN KINASE DOMAIN-CONTAINING PROTEIN"/>
    <property type="match status" value="1"/>
</dbReference>
<evidence type="ECO:0000256" key="4">
    <source>
        <dbReference type="SAM" id="MobiDB-lite"/>
    </source>
</evidence>
<dbReference type="SUPFAM" id="SSF48403">
    <property type="entry name" value="Ankyrin repeat"/>
    <property type="match status" value="2"/>
</dbReference>
<evidence type="ECO:0000256" key="1">
    <source>
        <dbReference type="ARBA" id="ARBA00022737"/>
    </source>
</evidence>
<evidence type="ECO:0000313" key="7">
    <source>
        <dbReference type="Proteomes" id="UP000494122"/>
    </source>
</evidence>
<dbReference type="Gene3D" id="1.25.40.20">
    <property type="entry name" value="Ankyrin repeat-containing domain"/>
    <property type="match status" value="4"/>
</dbReference>
<dbReference type="InterPro" id="IPR036770">
    <property type="entry name" value="Ankyrin_rpt-contain_sf"/>
</dbReference>
<gene>
    <name evidence="6" type="ORF">LMG3328_04750</name>
</gene>
<dbReference type="RefSeq" id="WP_244977773.1">
    <property type="nucleotide sequence ID" value="NZ_CADILE010000016.1"/>
</dbReference>
<evidence type="ECO:0000256" key="5">
    <source>
        <dbReference type="SAM" id="SignalP"/>
    </source>
</evidence>